<dbReference type="RefSeq" id="WP_046525594.1">
    <property type="nucleotide sequence ID" value="NZ_LAYY01000036.1"/>
</dbReference>
<evidence type="ECO:0008006" key="3">
    <source>
        <dbReference type="Google" id="ProtNLM"/>
    </source>
</evidence>
<evidence type="ECO:0000313" key="1">
    <source>
        <dbReference type="EMBL" id="KKK36234.1"/>
    </source>
</evidence>
<dbReference type="SUPFAM" id="SSF160755">
    <property type="entry name" value="YugN-like"/>
    <property type="match status" value="1"/>
</dbReference>
<dbReference type="OrthoDB" id="2988890at2"/>
<dbReference type="EMBL" id="LAYY01000036">
    <property type="protein sequence ID" value="KKK36234.1"/>
    <property type="molecule type" value="Genomic_DNA"/>
</dbReference>
<keyword evidence="2" id="KW-1185">Reference proteome</keyword>
<evidence type="ECO:0000313" key="2">
    <source>
        <dbReference type="Proteomes" id="UP000034166"/>
    </source>
</evidence>
<reference evidence="1 2" key="1">
    <citation type="submission" date="2015-04" db="EMBL/GenBank/DDBJ databases">
        <title>Taxonomic description and genome sequence of Bacillus campisalis sp. nov., a novel member of the genus Bacillus isolated from solar saltern.</title>
        <authorList>
            <person name="Mathan Kumar R."/>
            <person name="Kaur G."/>
            <person name="Kumar A."/>
            <person name="Singh N.K."/>
            <person name="Kaur N."/>
            <person name="Kumar N."/>
            <person name="Mayilraj S."/>
        </authorList>
    </citation>
    <scope>NUCLEOTIDE SEQUENCE [LARGE SCALE GENOMIC DNA]</scope>
    <source>
        <strain evidence="1 2">SA2-6</strain>
    </source>
</reference>
<proteinExistence type="predicted"/>
<dbReference type="AlphaFoldDB" id="A0A0M2SNR8"/>
<dbReference type="InterPro" id="IPR014967">
    <property type="entry name" value="Uncharacterised_YugN-like"/>
</dbReference>
<sequence length="140" mass="15554">MIKLETELEGKGARYADIVDAFESHGFDIGGNWDYDHGMFDKTLADEDGETIYLRVPFDVADGNLDDNDARVVFGTPFVINHIADTDIDQEDSAVLTTTGMEQFKSPVDKDGPIQEKSKWAVEGEREIAELLGNIEIITI</sequence>
<gene>
    <name evidence="1" type="ORF">WQ57_20260</name>
</gene>
<name>A0A0M2SNR8_9BACI</name>
<dbReference type="Gene3D" id="3.30.310.100">
    <property type="entry name" value="YugN-like"/>
    <property type="match status" value="1"/>
</dbReference>
<dbReference type="Proteomes" id="UP000034166">
    <property type="component" value="Unassembled WGS sequence"/>
</dbReference>
<organism evidence="1 2">
    <name type="scientific">Mesobacillus campisalis</name>
    <dbReference type="NCBI Taxonomy" id="1408103"/>
    <lineage>
        <taxon>Bacteria</taxon>
        <taxon>Bacillati</taxon>
        <taxon>Bacillota</taxon>
        <taxon>Bacilli</taxon>
        <taxon>Bacillales</taxon>
        <taxon>Bacillaceae</taxon>
        <taxon>Mesobacillus</taxon>
    </lineage>
</organism>
<comment type="caution">
    <text evidence="1">The sequence shown here is derived from an EMBL/GenBank/DDBJ whole genome shotgun (WGS) entry which is preliminary data.</text>
</comment>
<dbReference type="InterPro" id="IPR036491">
    <property type="entry name" value="YugN-like_sf"/>
</dbReference>
<protein>
    <recommendedName>
        <fullName evidence="3">YugN-like family protein</fullName>
    </recommendedName>
</protein>
<dbReference type="Pfam" id="PF08868">
    <property type="entry name" value="YugN"/>
    <property type="match status" value="1"/>
</dbReference>
<dbReference type="PATRIC" id="fig|1408103.3.peg.4489"/>
<accession>A0A0M2SNR8</accession>